<dbReference type="PRINTS" id="PR00463">
    <property type="entry name" value="EP450I"/>
</dbReference>
<dbReference type="GO" id="GO:0016705">
    <property type="term" value="F:oxidoreductase activity, acting on paired donors, with incorporation or reduction of molecular oxygen"/>
    <property type="evidence" value="ECO:0007669"/>
    <property type="project" value="InterPro"/>
</dbReference>
<keyword evidence="10" id="KW-1185">Reference proteome</keyword>
<dbReference type="InterPro" id="IPR050479">
    <property type="entry name" value="CYP11_CYP27_families"/>
</dbReference>
<evidence type="ECO:0000256" key="5">
    <source>
        <dbReference type="ARBA" id="ARBA00023002"/>
    </source>
</evidence>
<protein>
    <recommendedName>
        <fullName evidence="11">Cytochrome P450 315a1, mitochondrial</fullName>
    </recommendedName>
</protein>
<feature type="binding site" description="axial binding residue" evidence="8">
    <location>
        <position position="413"/>
    </location>
    <ligand>
        <name>heme</name>
        <dbReference type="ChEBI" id="CHEBI:30413"/>
    </ligand>
    <ligandPart>
        <name>Fe</name>
        <dbReference type="ChEBI" id="CHEBI:18248"/>
    </ligandPart>
</feature>
<evidence type="ECO:0000256" key="4">
    <source>
        <dbReference type="ARBA" id="ARBA00022723"/>
    </source>
</evidence>
<evidence type="ECO:0000313" key="9">
    <source>
        <dbReference type="EMBL" id="KAJ3654936.1"/>
    </source>
</evidence>
<dbReference type="InterPro" id="IPR001128">
    <property type="entry name" value="Cyt_P450"/>
</dbReference>
<dbReference type="CDD" id="cd11054">
    <property type="entry name" value="CYP24A1-like"/>
    <property type="match status" value="1"/>
</dbReference>
<keyword evidence="4 8" id="KW-0479">Metal-binding</keyword>
<dbReference type="SUPFAM" id="SSF48264">
    <property type="entry name" value="Cytochrome P450"/>
    <property type="match status" value="1"/>
</dbReference>
<evidence type="ECO:0000256" key="6">
    <source>
        <dbReference type="ARBA" id="ARBA00023004"/>
    </source>
</evidence>
<proteinExistence type="inferred from homology"/>
<evidence type="ECO:0000256" key="8">
    <source>
        <dbReference type="PIRSR" id="PIRSR602401-1"/>
    </source>
</evidence>
<dbReference type="AlphaFoldDB" id="A0AA38MG92"/>
<evidence type="ECO:0008006" key="11">
    <source>
        <dbReference type="Google" id="ProtNLM"/>
    </source>
</evidence>
<dbReference type="InterPro" id="IPR036396">
    <property type="entry name" value="Cyt_P450_sf"/>
</dbReference>
<evidence type="ECO:0000256" key="7">
    <source>
        <dbReference type="ARBA" id="ARBA00023033"/>
    </source>
</evidence>
<evidence type="ECO:0000256" key="3">
    <source>
        <dbReference type="ARBA" id="ARBA00022617"/>
    </source>
</evidence>
<dbReference type="PANTHER" id="PTHR24279">
    <property type="entry name" value="CYTOCHROME P450"/>
    <property type="match status" value="1"/>
</dbReference>
<dbReference type="Proteomes" id="UP001168821">
    <property type="component" value="Unassembled WGS sequence"/>
</dbReference>
<organism evidence="9 10">
    <name type="scientific">Zophobas morio</name>
    <dbReference type="NCBI Taxonomy" id="2755281"/>
    <lineage>
        <taxon>Eukaryota</taxon>
        <taxon>Metazoa</taxon>
        <taxon>Ecdysozoa</taxon>
        <taxon>Arthropoda</taxon>
        <taxon>Hexapoda</taxon>
        <taxon>Insecta</taxon>
        <taxon>Pterygota</taxon>
        <taxon>Neoptera</taxon>
        <taxon>Endopterygota</taxon>
        <taxon>Coleoptera</taxon>
        <taxon>Polyphaga</taxon>
        <taxon>Cucujiformia</taxon>
        <taxon>Tenebrionidae</taxon>
        <taxon>Zophobas</taxon>
    </lineage>
</organism>
<accession>A0AA38MG92</accession>
<keyword evidence="3 8" id="KW-0349">Heme</keyword>
<name>A0AA38MG92_9CUCU</name>
<dbReference type="InterPro" id="IPR002401">
    <property type="entry name" value="Cyt_P450_E_grp-I"/>
</dbReference>
<dbReference type="Gene3D" id="1.10.630.10">
    <property type="entry name" value="Cytochrome P450"/>
    <property type="match status" value="1"/>
</dbReference>
<dbReference type="GO" id="GO:0004497">
    <property type="term" value="F:monooxygenase activity"/>
    <property type="evidence" value="ECO:0007669"/>
    <property type="project" value="UniProtKB-KW"/>
</dbReference>
<comment type="caution">
    <text evidence="9">The sequence shown here is derived from an EMBL/GenBank/DDBJ whole genome shotgun (WGS) entry which is preliminary data.</text>
</comment>
<sequence length="465" mass="53369">MLFRRVLSTQLKRLKSSAVSANTVLDYQDIPSPKGLPLVGTTLDLIAEGSTQQLHRYIDKRHKQLGPIFREKLGVLESVFVADPEVMRDVFDQEGKYPSHLVPDAWLKYNEMYGCPRGIFFMDGPDWWHYRRILNTLLLKGDTRWIYDACEIVNENFVREIEKTGSECYEDLKGRLYKWSADIIVSVLLGAETYKKHHRDLDTEVTSLAKIVHLIFQTTADLSVIPVSLASKLKIPRWNRFVDAVHNALRDANSLVTTLKTLNAQDGLLPKLMNEKIEFEMIKRIIVDLILAAGDTTAVSFEWMLYLTAKHPHVQEKLRVNPTMAKFVMREGARMYPTATFLTRILPADGVVAGYGVPKGTPVLLSLYTTGRDERYFPDADSFKPERWDRRESMYDIKMQRASLPFAMGLRSCVGKRIAEIQLQTTLLKFVKNFDIELCNKNNIDIVMKMVVHPSEPLLLKFKKL</sequence>
<dbReference type="EMBL" id="JALNTZ010000004">
    <property type="protein sequence ID" value="KAJ3654936.1"/>
    <property type="molecule type" value="Genomic_DNA"/>
</dbReference>
<comment type="cofactor">
    <cofactor evidence="1 8">
        <name>heme</name>
        <dbReference type="ChEBI" id="CHEBI:30413"/>
    </cofactor>
</comment>
<keyword evidence="7" id="KW-0503">Monooxygenase</keyword>
<dbReference type="PANTHER" id="PTHR24279:SF120">
    <property type="entry name" value="CYTOCHROME P450"/>
    <property type="match status" value="1"/>
</dbReference>
<evidence type="ECO:0000256" key="2">
    <source>
        <dbReference type="ARBA" id="ARBA00010617"/>
    </source>
</evidence>
<keyword evidence="5" id="KW-0560">Oxidoreductase</keyword>
<dbReference type="PRINTS" id="PR00385">
    <property type="entry name" value="P450"/>
</dbReference>
<evidence type="ECO:0000313" key="10">
    <source>
        <dbReference type="Proteomes" id="UP001168821"/>
    </source>
</evidence>
<dbReference type="GO" id="GO:0005506">
    <property type="term" value="F:iron ion binding"/>
    <property type="evidence" value="ECO:0007669"/>
    <property type="project" value="InterPro"/>
</dbReference>
<evidence type="ECO:0000256" key="1">
    <source>
        <dbReference type="ARBA" id="ARBA00001971"/>
    </source>
</evidence>
<dbReference type="Pfam" id="PF00067">
    <property type="entry name" value="p450"/>
    <property type="match status" value="1"/>
</dbReference>
<keyword evidence="6 8" id="KW-0408">Iron</keyword>
<reference evidence="9" key="1">
    <citation type="journal article" date="2023" name="G3 (Bethesda)">
        <title>Whole genome assemblies of Zophobas morio and Tenebrio molitor.</title>
        <authorList>
            <person name="Kaur S."/>
            <person name="Stinson S.A."/>
            <person name="diCenzo G.C."/>
        </authorList>
    </citation>
    <scope>NUCLEOTIDE SEQUENCE</scope>
    <source>
        <strain evidence="9">QUZm001</strain>
    </source>
</reference>
<gene>
    <name evidence="9" type="ORF">Zmor_014087</name>
</gene>
<dbReference type="GO" id="GO:0020037">
    <property type="term" value="F:heme binding"/>
    <property type="evidence" value="ECO:0007669"/>
    <property type="project" value="InterPro"/>
</dbReference>
<comment type="similarity">
    <text evidence="2">Belongs to the cytochrome P450 family.</text>
</comment>